<proteinExistence type="predicted"/>
<organism evidence="1 2">
    <name type="scientific">Clostridium acetobutylicum (strain ATCC 824 / DSM 792 / JCM 1419 / IAM 19013 / LMG 5710 / NBRC 13948 / NRRL B-527 / VKM B-1787 / 2291 / W)</name>
    <dbReference type="NCBI Taxonomy" id="272562"/>
    <lineage>
        <taxon>Bacteria</taxon>
        <taxon>Bacillati</taxon>
        <taxon>Bacillota</taxon>
        <taxon>Clostridia</taxon>
        <taxon>Eubacteriales</taxon>
        <taxon>Clostridiaceae</taxon>
        <taxon>Clostridium</taxon>
    </lineage>
</organism>
<accession>Q97JD6</accession>
<reference evidence="1 2" key="1">
    <citation type="journal article" date="2001" name="J. Bacteriol.">
        <title>Genome sequence and comparative analysis of the solvent-producing bacterium Clostridium acetobutylicum.</title>
        <authorList>
            <person name="Nolling J."/>
            <person name="Breton G."/>
            <person name="Omelchenko M.V."/>
            <person name="Makarova K.S."/>
            <person name="Zeng Q."/>
            <person name="Gibson R."/>
            <person name="Lee H.M."/>
            <person name="Dubois J."/>
            <person name="Qiu D."/>
            <person name="Hitti J."/>
            <person name="Wolf Y.I."/>
            <person name="Tatusov R.L."/>
            <person name="Sabathe F."/>
            <person name="Doucette-Stamm L."/>
            <person name="Soucaille P."/>
            <person name="Daly M.J."/>
            <person name="Bennett G.N."/>
            <person name="Koonin E.V."/>
            <person name="Smith D.R."/>
        </authorList>
    </citation>
    <scope>NUCLEOTIDE SEQUENCE [LARGE SCALE GENOMIC DNA]</scope>
    <source>
        <strain evidence="2">ATCC 824 / DSM 792 / JCM 1419 / LMG 5710 / VKM B-1787</strain>
    </source>
</reference>
<gene>
    <name evidence="1" type="ordered locus">CA_C1350</name>
</gene>
<dbReference type="eggNOG" id="COG1434">
    <property type="taxonomic scope" value="Bacteria"/>
</dbReference>
<evidence type="ECO:0008006" key="3">
    <source>
        <dbReference type="Google" id="ProtNLM"/>
    </source>
</evidence>
<evidence type="ECO:0000313" key="1">
    <source>
        <dbReference type="EMBL" id="AAK79318.1"/>
    </source>
</evidence>
<sequence length="101" mass="12298">MKELVESSNINLRKAIVCCQSYHARRVLMTYRWVYSNTQFYICSVDTRGITKDNWFTFEYGINRVMRELARCGHYFPSMIKEVYEKNLRINKNIIMYENYK</sequence>
<dbReference type="PIR" id="C97066">
    <property type="entry name" value="C97066"/>
</dbReference>
<dbReference type="STRING" id="272562.CA_C1350"/>
<dbReference type="Proteomes" id="UP000000814">
    <property type="component" value="Chromosome"/>
</dbReference>
<evidence type="ECO:0000313" key="2">
    <source>
        <dbReference type="Proteomes" id="UP000000814"/>
    </source>
</evidence>
<dbReference type="KEGG" id="cac:CA_C1350"/>
<dbReference type="HOGENOM" id="CLU_2286528_0_0_9"/>
<keyword evidence="2" id="KW-1185">Reference proteome</keyword>
<name>Q97JD6_CLOAB</name>
<dbReference type="EMBL" id="AE001437">
    <property type="protein sequence ID" value="AAK79318.1"/>
    <property type="molecule type" value="Genomic_DNA"/>
</dbReference>
<dbReference type="AlphaFoldDB" id="Q97JD6"/>
<protein>
    <recommendedName>
        <fullName evidence="3">DUF218 domain-containing protein</fullName>
    </recommendedName>
</protein>